<dbReference type="InterPro" id="IPR003012">
    <property type="entry name" value="Tet_transcr_reg_TetR"/>
</dbReference>
<dbReference type="PANTHER" id="PTHR30055">
    <property type="entry name" value="HTH-TYPE TRANSCRIPTIONAL REGULATOR RUTR"/>
    <property type="match status" value="1"/>
</dbReference>
<evidence type="ECO:0000313" key="8">
    <source>
        <dbReference type="Proteomes" id="UP000253495"/>
    </source>
</evidence>
<dbReference type="Gene3D" id="1.10.357.10">
    <property type="entry name" value="Tetracycline Repressor, domain 2"/>
    <property type="match status" value="1"/>
</dbReference>
<name>A0A368VRU7_9ACTN</name>
<dbReference type="InterPro" id="IPR009057">
    <property type="entry name" value="Homeodomain-like_sf"/>
</dbReference>
<dbReference type="Proteomes" id="UP000253495">
    <property type="component" value="Unassembled WGS sequence"/>
</dbReference>
<dbReference type="OrthoDB" id="3358037at2"/>
<feature type="domain" description="HTH tetR-type" evidence="6">
    <location>
        <begin position="8"/>
        <end position="68"/>
    </location>
</feature>
<dbReference type="PROSITE" id="PS50977">
    <property type="entry name" value="HTH_TETR_2"/>
    <property type="match status" value="1"/>
</dbReference>
<evidence type="ECO:0000256" key="4">
    <source>
        <dbReference type="ARBA" id="ARBA00023163"/>
    </source>
</evidence>
<evidence type="ECO:0000256" key="5">
    <source>
        <dbReference type="PROSITE-ProRule" id="PRU00335"/>
    </source>
</evidence>
<protein>
    <submittedName>
        <fullName evidence="7">TetR family transcriptional regulator</fullName>
    </submittedName>
</protein>
<gene>
    <name evidence="7" type="ORF">DFQ14_10774</name>
</gene>
<evidence type="ECO:0000313" key="7">
    <source>
        <dbReference type="EMBL" id="RCW43187.1"/>
    </source>
</evidence>
<dbReference type="GO" id="GO:0045892">
    <property type="term" value="P:negative regulation of DNA-templated transcription"/>
    <property type="evidence" value="ECO:0007669"/>
    <property type="project" value="InterPro"/>
</dbReference>
<dbReference type="GO" id="GO:0000976">
    <property type="term" value="F:transcription cis-regulatory region binding"/>
    <property type="evidence" value="ECO:0007669"/>
    <property type="project" value="TreeGrafter"/>
</dbReference>
<keyword evidence="4" id="KW-0804">Transcription</keyword>
<dbReference type="InterPro" id="IPR036271">
    <property type="entry name" value="Tet_transcr_reg_TetR-rel_C_sf"/>
</dbReference>
<dbReference type="GO" id="GO:0046677">
    <property type="term" value="P:response to antibiotic"/>
    <property type="evidence" value="ECO:0007669"/>
    <property type="project" value="InterPro"/>
</dbReference>
<dbReference type="EMBL" id="QPJC01000007">
    <property type="protein sequence ID" value="RCW43187.1"/>
    <property type="molecule type" value="Genomic_DNA"/>
</dbReference>
<evidence type="ECO:0000259" key="6">
    <source>
        <dbReference type="PROSITE" id="PS50977"/>
    </source>
</evidence>
<keyword evidence="3 5" id="KW-0238">DNA-binding</keyword>
<proteinExistence type="predicted"/>
<feature type="DNA-binding region" description="H-T-H motif" evidence="5">
    <location>
        <begin position="31"/>
        <end position="50"/>
    </location>
</feature>
<keyword evidence="1" id="KW-0678">Repressor</keyword>
<dbReference type="Pfam" id="PF00440">
    <property type="entry name" value="TetR_N"/>
    <property type="match status" value="1"/>
</dbReference>
<keyword evidence="8" id="KW-1185">Reference proteome</keyword>
<accession>A0A368VRU7</accession>
<dbReference type="AlphaFoldDB" id="A0A368VRU7"/>
<evidence type="ECO:0000256" key="2">
    <source>
        <dbReference type="ARBA" id="ARBA00023015"/>
    </source>
</evidence>
<dbReference type="GO" id="GO:0003700">
    <property type="term" value="F:DNA-binding transcription factor activity"/>
    <property type="evidence" value="ECO:0007669"/>
    <property type="project" value="TreeGrafter"/>
</dbReference>
<organism evidence="7 8">
    <name type="scientific">Halopolyspora algeriensis</name>
    <dbReference type="NCBI Taxonomy" id="1500506"/>
    <lineage>
        <taxon>Bacteria</taxon>
        <taxon>Bacillati</taxon>
        <taxon>Actinomycetota</taxon>
        <taxon>Actinomycetes</taxon>
        <taxon>Actinomycetes incertae sedis</taxon>
        <taxon>Halopolyspora</taxon>
    </lineage>
</organism>
<keyword evidence="2" id="KW-0805">Transcription regulation</keyword>
<dbReference type="InterPro" id="IPR001647">
    <property type="entry name" value="HTH_TetR"/>
</dbReference>
<evidence type="ECO:0000256" key="1">
    <source>
        <dbReference type="ARBA" id="ARBA00022491"/>
    </source>
</evidence>
<evidence type="ECO:0000256" key="3">
    <source>
        <dbReference type="ARBA" id="ARBA00023125"/>
    </source>
</evidence>
<dbReference type="SUPFAM" id="SSF48498">
    <property type="entry name" value="Tetracyclin repressor-like, C-terminal domain"/>
    <property type="match status" value="1"/>
</dbReference>
<dbReference type="InterPro" id="IPR004111">
    <property type="entry name" value="Repressor_TetR_C"/>
</dbReference>
<sequence length="217" mass="23624">MPRPSSPLLSSERIRQGALEIIDTLGLEALSMRRLAEHLGVRAASLYNHVPTKEDLLHDLANTVMDQIDVSDFERDWATGLATWARSYRAALAAHPNLVPFIASGPARREAALRRADAVHGGLTRAGWPQRYATMIGASTKYLVVGGAMGSFSHGFVDDADLYGDHFPNLAQAHLLRKHAVEIDNDSFELALAALIEGLRQLYSELPTSGASTTPEK</sequence>
<dbReference type="SUPFAM" id="SSF46689">
    <property type="entry name" value="Homeodomain-like"/>
    <property type="match status" value="1"/>
</dbReference>
<comment type="caution">
    <text evidence="7">The sequence shown here is derived from an EMBL/GenBank/DDBJ whole genome shotgun (WGS) entry which is preliminary data.</text>
</comment>
<dbReference type="PANTHER" id="PTHR30055:SF151">
    <property type="entry name" value="TRANSCRIPTIONAL REGULATORY PROTEIN"/>
    <property type="match status" value="1"/>
</dbReference>
<dbReference type="PRINTS" id="PR00400">
    <property type="entry name" value="TETREPRESSOR"/>
</dbReference>
<reference evidence="7 8" key="1">
    <citation type="submission" date="2018-07" db="EMBL/GenBank/DDBJ databases">
        <title>Genomic Encyclopedia of Type Strains, Phase III (KMG-III): the genomes of soil and plant-associated and newly described type strains.</title>
        <authorList>
            <person name="Whitman W."/>
        </authorList>
    </citation>
    <scope>NUCLEOTIDE SEQUENCE [LARGE SCALE GENOMIC DNA]</scope>
    <source>
        <strain evidence="7 8">CECT 8575</strain>
    </source>
</reference>
<dbReference type="RefSeq" id="WP_114453400.1">
    <property type="nucleotide sequence ID" value="NZ_QPJC01000007.1"/>
</dbReference>
<dbReference type="InterPro" id="IPR050109">
    <property type="entry name" value="HTH-type_TetR-like_transc_reg"/>
</dbReference>
<dbReference type="Pfam" id="PF02909">
    <property type="entry name" value="TetR_C_1"/>
    <property type="match status" value="1"/>
</dbReference>